<feature type="compositionally biased region" description="Pro residues" evidence="1">
    <location>
        <begin position="560"/>
        <end position="569"/>
    </location>
</feature>
<name>A0A9P7NDY5_9HYPO</name>
<evidence type="ECO:0000313" key="2">
    <source>
        <dbReference type="EMBL" id="KAG6014544.1"/>
    </source>
</evidence>
<comment type="caution">
    <text evidence="2">The sequence shown here is derived from an EMBL/GenBank/DDBJ whole genome shotgun (WGS) entry which is preliminary data.</text>
</comment>
<sequence>MSSSSSSQQDLLLALLRNQHLRDQLISHLSTPDVASLRQVSSACCNLVTKQLFTRIRITFTASTFTKASRVAALNRIGHHVEHLTVRMPHSAATFLAPLIHPVTGHEMCFLYAPHTSVGSVLTRPKYANAELGDILTQQYPPLFHAATNAASFIHAFGFLPNMRHLTVRCPGQDPRERYRRSIVDYALISLRIAVERAPLEKLHKLSLSPMHPAAFHYLRPTQGLGALPSAGRRWRQIRKLNLSVESWDFYAPLSPGLDHLKIIDDYVRFFAPQLDKFSFAWVARDGGSSNSGGSSIGNNVHLDHIKGPCPLSLASDALFAPPKSSQKLFHEVTSPMSPLPSRPARSPIRFPRLRYLQIRNVTMNAPQLSELIRSHSRTVKEFDFENVVLANRGTWDEALAPVKGDACWAQSSRVVAASSSCSLASYDSKVLVVEEDEEEDQLPSPSAAVEAASQELFDLDLGGLGFTRTREERRVITSGMSDTVSTTKADTPMVCTTKLRRTKTRRRRRKHSPDGSGYSGEDHSGPELRCSSSPSSPPSSSSSSSSPNRHHRQIRKPATPRPNNPAPEPDPKPILITAPILTSDAHPVLLQPAVYDPSRFFPPSHGEITSVQRNLEQEEAHRLLAQDADARTTALQKAKQAVLAKLSREFCVKRTRAAAAEAVAACRLAVSREWSGAGHARDTVLEDGMRCESQGTLVPLILSR</sequence>
<reference evidence="2" key="1">
    <citation type="journal article" date="2020" name="bioRxiv">
        <title>Whole genome comparisons of ergot fungi reveals the divergence and evolution of species within the genus Claviceps are the result of varying mechanisms driving genome evolution and host range expansion.</title>
        <authorList>
            <person name="Wyka S.A."/>
            <person name="Mondo S.J."/>
            <person name="Liu M."/>
            <person name="Dettman J."/>
            <person name="Nalam V."/>
            <person name="Broders K.D."/>
        </authorList>
    </citation>
    <scope>NUCLEOTIDE SEQUENCE</scope>
    <source>
        <strain evidence="2">CCC 602</strain>
    </source>
</reference>
<gene>
    <name evidence="2" type="ORF">E4U43_006419</name>
</gene>
<keyword evidence="3" id="KW-1185">Reference proteome</keyword>
<evidence type="ECO:0000313" key="3">
    <source>
        <dbReference type="Proteomes" id="UP000748025"/>
    </source>
</evidence>
<accession>A0A9P7NDY5</accession>
<feature type="compositionally biased region" description="Low complexity" evidence="1">
    <location>
        <begin position="532"/>
        <end position="548"/>
    </location>
</feature>
<evidence type="ECO:0000256" key="1">
    <source>
        <dbReference type="SAM" id="MobiDB-lite"/>
    </source>
</evidence>
<dbReference type="Proteomes" id="UP000748025">
    <property type="component" value="Unassembled WGS sequence"/>
</dbReference>
<evidence type="ECO:0008006" key="4">
    <source>
        <dbReference type="Google" id="ProtNLM"/>
    </source>
</evidence>
<proteinExistence type="predicted"/>
<organism evidence="2 3">
    <name type="scientific">Claviceps pusilla</name>
    <dbReference type="NCBI Taxonomy" id="123648"/>
    <lineage>
        <taxon>Eukaryota</taxon>
        <taxon>Fungi</taxon>
        <taxon>Dikarya</taxon>
        <taxon>Ascomycota</taxon>
        <taxon>Pezizomycotina</taxon>
        <taxon>Sordariomycetes</taxon>
        <taxon>Hypocreomycetidae</taxon>
        <taxon>Hypocreales</taxon>
        <taxon>Clavicipitaceae</taxon>
        <taxon>Claviceps</taxon>
    </lineage>
</organism>
<feature type="compositionally biased region" description="Basic residues" evidence="1">
    <location>
        <begin position="499"/>
        <end position="512"/>
    </location>
</feature>
<dbReference type="EMBL" id="SRPW01000442">
    <property type="protein sequence ID" value="KAG6014544.1"/>
    <property type="molecule type" value="Genomic_DNA"/>
</dbReference>
<dbReference type="OrthoDB" id="5327538at2759"/>
<feature type="compositionally biased region" description="Polar residues" evidence="1">
    <location>
        <begin position="479"/>
        <end position="490"/>
    </location>
</feature>
<dbReference type="AlphaFoldDB" id="A0A9P7NDY5"/>
<protein>
    <recommendedName>
        <fullName evidence="4">F-box domain-containing protein</fullName>
    </recommendedName>
</protein>
<feature type="region of interest" description="Disordered" evidence="1">
    <location>
        <begin position="478"/>
        <end position="576"/>
    </location>
</feature>